<evidence type="ECO:0000256" key="1">
    <source>
        <dbReference type="ARBA" id="ARBA00006611"/>
    </source>
</evidence>
<evidence type="ECO:0000313" key="3">
    <source>
        <dbReference type="EMBL" id="RHG28691.1"/>
    </source>
</evidence>
<dbReference type="CDD" id="cd01130">
    <property type="entry name" value="VirB11-like_ATPase"/>
    <property type="match status" value="1"/>
</dbReference>
<gene>
    <name evidence="3" type="ORF">DW265_00160</name>
</gene>
<comment type="similarity">
    <text evidence="1">Belongs to the GSP E family.</text>
</comment>
<evidence type="ECO:0000313" key="4">
    <source>
        <dbReference type="Proteomes" id="UP000284095"/>
    </source>
</evidence>
<feature type="domain" description="Bacterial type II secretion system protein E" evidence="2">
    <location>
        <begin position="14"/>
        <end position="336"/>
    </location>
</feature>
<protein>
    <submittedName>
        <fullName evidence="3">CpaF family protein</fullName>
    </submittedName>
</protein>
<dbReference type="Gene3D" id="3.40.50.300">
    <property type="entry name" value="P-loop containing nucleotide triphosphate hydrolases"/>
    <property type="match status" value="1"/>
</dbReference>
<keyword evidence="4" id="KW-1185">Reference proteome</keyword>
<proteinExistence type="inferred from homology"/>
<comment type="caution">
    <text evidence="3">The sequence shown here is derived from an EMBL/GenBank/DDBJ whole genome shotgun (WGS) entry which is preliminary data.</text>
</comment>
<dbReference type="Proteomes" id="UP000284095">
    <property type="component" value="Unassembled WGS sequence"/>
</dbReference>
<dbReference type="PANTHER" id="PTHR30486">
    <property type="entry name" value="TWITCHING MOTILITY PROTEIN PILT"/>
    <property type="match status" value="1"/>
</dbReference>
<dbReference type="InterPro" id="IPR050921">
    <property type="entry name" value="T4SS_GSP_E_ATPase"/>
</dbReference>
<accession>A0A414T3D1</accession>
<evidence type="ECO:0000259" key="2">
    <source>
        <dbReference type="Pfam" id="PF00437"/>
    </source>
</evidence>
<dbReference type="InterPro" id="IPR001482">
    <property type="entry name" value="T2SS/T4SS_dom"/>
</dbReference>
<dbReference type="RefSeq" id="WP_118224007.1">
    <property type="nucleotide sequence ID" value="NZ_QRIC01000001.1"/>
</dbReference>
<organism evidence="3 4">
    <name type="scientific">Dorea longicatena</name>
    <dbReference type="NCBI Taxonomy" id="88431"/>
    <lineage>
        <taxon>Bacteria</taxon>
        <taxon>Bacillati</taxon>
        <taxon>Bacillota</taxon>
        <taxon>Clostridia</taxon>
        <taxon>Lachnospirales</taxon>
        <taxon>Lachnospiraceae</taxon>
        <taxon>Dorea</taxon>
    </lineage>
</organism>
<dbReference type="EMBL" id="QRIC01000001">
    <property type="protein sequence ID" value="RHG28691.1"/>
    <property type="molecule type" value="Genomic_DNA"/>
</dbReference>
<dbReference type="AlphaFoldDB" id="A0A414T3D1"/>
<name>A0A414T3D1_9FIRM</name>
<reference evidence="3 4" key="1">
    <citation type="submission" date="2018-08" db="EMBL/GenBank/DDBJ databases">
        <title>A genome reference for cultivated species of the human gut microbiota.</title>
        <authorList>
            <person name="Zou Y."/>
            <person name="Xue W."/>
            <person name="Luo G."/>
        </authorList>
    </citation>
    <scope>NUCLEOTIDE SEQUENCE [LARGE SCALE GENOMIC DNA]</scope>
    <source>
        <strain evidence="3 4">AM22-22</strain>
    </source>
</reference>
<dbReference type="SUPFAM" id="SSF52540">
    <property type="entry name" value="P-loop containing nucleoside triphosphate hydrolases"/>
    <property type="match status" value="1"/>
</dbReference>
<sequence length="368" mass="41666">MHWIEKTVIITALGQGPIEEYLRDPNITEIVVQRFDNVVIERNGKIESVKAVFFNEEHLVNTIERIVQSADRQINQSVPIADAKLADGSRVNATIPPVTPDGATLTIRKFNMNWLKGKDYIKMHALNKEMLYFLERCVKGKQSIFISGGTGSGKTTLLNMLSEFIPNDELIITIEDVCELQLRQKNVRRMEVRVSNNKEMMKIDQQTLVKAALRQRPDRIILGESRDGSIVDLISAMSTGHDGSLSTGHANSPRNLCDVRIPIMYSMNKEADFSERSIAMQIAEAIKIIVQISRMPDGSRKITYISHVDGVTADGKVNIKDIFRYDELSGQFIKTKYYPKKIVESIRSKGLDFEEGIFKTKNKEESDE</sequence>
<dbReference type="Pfam" id="PF00437">
    <property type="entry name" value="T2SSE"/>
    <property type="match status" value="1"/>
</dbReference>
<dbReference type="Gene3D" id="3.30.450.380">
    <property type="match status" value="1"/>
</dbReference>
<dbReference type="PANTHER" id="PTHR30486:SF15">
    <property type="entry name" value="TYPE II_IV SECRETION SYSTEM ATPASE"/>
    <property type="match status" value="1"/>
</dbReference>
<dbReference type="GO" id="GO:0016887">
    <property type="term" value="F:ATP hydrolysis activity"/>
    <property type="evidence" value="ECO:0007669"/>
    <property type="project" value="InterPro"/>
</dbReference>
<dbReference type="InterPro" id="IPR027417">
    <property type="entry name" value="P-loop_NTPase"/>
</dbReference>